<dbReference type="PANTHER" id="PTHR34846">
    <property type="entry name" value="4-CARBOXYMUCONOLACTONE DECARBOXYLASE FAMILY PROTEIN (AFU_ORTHOLOGUE AFUA_6G11590)"/>
    <property type="match status" value="1"/>
</dbReference>
<gene>
    <name evidence="1" type="ORF">KIH74_28385</name>
</gene>
<dbReference type="InterPro" id="IPR029032">
    <property type="entry name" value="AhpD-like"/>
</dbReference>
<dbReference type="PANTHER" id="PTHR34846:SF11">
    <property type="entry name" value="4-CARBOXYMUCONOLACTONE DECARBOXYLASE FAMILY PROTEIN (AFU_ORTHOLOGUE AFUA_6G11590)"/>
    <property type="match status" value="1"/>
</dbReference>
<dbReference type="RefSeq" id="WP_214159433.1">
    <property type="nucleotide sequence ID" value="NZ_JAHBAY010000014.1"/>
</dbReference>
<dbReference type="Gene3D" id="1.20.1290.10">
    <property type="entry name" value="AhpD-like"/>
    <property type="match status" value="1"/>
</dbReference>
<evidence type="ECO:0000313" key="2">
    <source>
        <dbReference type="Proteomes" id="UP001197247"/>
    </source>
</evidence>
<reference evidence="1 2" key="1">
    <citation type="submission" date="2021-05" db="EMBL/GenBank/DDBJ databases">
        <title>Kineosporia and Streptomyces sp. nov. two new marine actinobacteria isolated from Coral.</title>
        <authorList>
            <person name="Buangrab K."/>
            <person name="Sutthacheep M."/>
            <person name="Yeemin T."/>
            <person name="Harunari E."/>
            <person name="Igarashi Y."/>
            <person name="Kanchanasin P."/>
            <person name="Tanasupawat S."/>
            <person name="Phongsopitanun W."/>
        </authorList>
    </citation>
    <scope>NUCLEOTIDE SEQUENCE [LARGE SCALE GENOMIC DNA]</scope>
    <source>
        <strain evidence="1 2">J2-2</strain>
    </source>
</reference>
<dbReference type="SUPFAM" id="SSF69118">
    <property type="entry name" value="AhpD-like"/>
    <property type="match status" value="1"/>
</dbReference>
<evidence type="ECO:0008006" key="3">
    <source>
        <dbReference type="Google" id="ProtNLM"/>
    </source>
</evidence>
<dbReference type="Proteomes" id="UP001197247">
    <property type="component" value="Unassembled WGS sequence"/>
</dbReference>
<protein>
    <recommendedName>
        <fullName evidence="3">4-carboxymuconolactone decarboxylase</fullName>
    </recommendedName>
</protein>
<organism evidence="1 2">
    <name type="scientific">Kineosporia corallincola</name>
    <dbReference type="NCBI Taxonomy" id="2835133"/>
    <lineage>
        <taxon>Bacteria</taxon>
        <taxon>Bacillati</taxon>
        <taxon>Actinomycetota</taxon>
        <taxon>Actinomycetes</taxon>
        <taxon>Kineosporiales</taxon>
        <taxon>Kineosporiaceae</taxon>
        <taxon>Kineosporia</taxon>
    </lineage>
</organism>
<accession>A0ABS5TP64</accession>
<evidence type="ECO:0000313" key="1">
    <source>
        <dbReference type="EMBL" id="MBT0772894.1"/>
    </source>
</evidence>
<keyword evidence="2" id="KW-1185">Reference proteome</keyword>
<name>A0ABS5TP64_9ACTN</name>
<dbReference type="EMBL" id="JAHBAY010000014">
    <property type="protein sequence ID" value="MBT0772894.1"/>
    <property type="molecule type" value="Genomic_DNA"/>
</dbReference>
<sequence>MRKLDVTELDDRGSALRDRILGPGTVPPPPFWIWSQNMDCAEVVEPLGDYCRNRTHLPPGLWELTVLVVARHHRSPFAWYAHYEDAVAGGVPRECLDRLATGQDPAFTDPAVELAHRVMTTLLVRHHLPEPLFAEAVSAFGQSGLIDLLGCMGSFSMSAWALNAFRVGLDDGDDARAWPFPDTEPF</sequence>
<proteinExistence type="predicted"/>
<comment type="caution">
    <text evidence="1">The sequence shown here is derived from an EMBL/GenBank/DDBJ whole genome shotgun (WGS) entry which is preliminary data.</text>
</comment>